<keyword evidence="3" id="KW-0521">NADP</keyword>
<comment type="caution">
    <text evidence="8">The sequence shown here is derived from an EMBL/GenBank/DDBJ whole genome shotgun (WGS) entry which is preliminary data.</text>
</comment>
<evidence type="ECO:0000313" key="9">
    <source>
        <dbReference type="Proteomes" id="UP000602395"/>
    </source>
</evidence>
<comment type="pathway">
    <text evidence="1">Carbohydrate degradation; pentose phosphate pathway; D-ribulose 5-phosphate from D-glucose 6-phosphate (oxidative stage): step 1/3.</text>
</comment>
<dbReference type="EMBL" id="JACWMS010000006">
    <property type="protein sequence ID" value="MBD1322516.1"/>
    <property type="molecule type" value="Genomic_DNA"/>
</dbReference>
<reference evidence="8 9" key="1">
    <citation type="submission" date="2020-09" db="EMBL/GenBank/DDBJ databases">
        <title>Novel species in genus Gordonia.</title>
        <authorList>
            <person name="Zhang G."/>
        </authorList>
    </citation>
    <scope>NUCLEOTIDE SEQUENCE [LARGE SCALE GENOMIC DNA]</scope>
    <source>
        <strain evidence="8 9">ON-33</strain>
    </source>
</reference>
<dbReference type="Gene3D" id="3.30.360.10">
    <property type="entry name" value="Dihydrodipicolinate Reductase, domain 2"/>
    <property type="match status" value="1"/>
</dbReference>
<keyword evidence="5" id="KW-0119">Carbohydrate metabolism</keyword>
<evidence type="ECO:0000256" key="3">
    <source>
        <dbReference type="ARBA" id="ARBA00022857"/>
    </source>
</evidence>
<dbReference type="SUPFAM" id="SSF51735">
    <property type="entry name" value="NAD(P)-binding Rossmann-fold domains"/>
    <property type="match status" value="1"/>
</dbReference>
<name>A0ABR7WIW3_9ACTN</name>
<accession>A0ABR7WIW3</accession>
<evidence type="ECO:0000256" key="2">
    <source>
        <dbReference type="ARBA" id="ARBA00022526"/>
    </source>
</evidence>
<dbReference type="Pfam" id="PF00479">
    <property type="entry name" value="G6PD_N"/>
    <property type="match status" value="1"/>
</dbReference>
<dbReference type="EC" id="1.1.1.49" evidence="8"/>
<dbReference type="NCBIfam" id="NF009492">
    <property type="entry name" value="PRK12853.1-3"/>
    <property type="match status" value="1"/>
</dbReference>
<dbReference type="InterPro" id="IPR001282">
    <property type="entry name" value="G6P_DH"/>
</dbReference>
<dbReference type="PANTHER" id="PTHR23429">
    <property type="entry name" value="GLUCOSE-6-PHOSPHATE 1-DEHYDROGENASE G6PD"/>
    <property type="match status" value="1"/>
</dbReference>
<dbReference type="PIRSF" id="PIRSF000110">
    <property type="entry name" value="G6PD"/>
    <property type="match status" value="1"/>
</dbReference>
<evidence type="ECO:0000259" key="7">
    <source>
        <dbReference type="Pfam" id="PF02781"/>
    </source>
</evidence>
<keyword evidence="4 8" id="KW-0560">Oxidoreductase</keyword>
<evidence type="ECO:0000259" key="6">
    <source>
        <dbReference type="Pfam" id="PF00479"/>
    </source>
</evidence>
<dbReference type="Pfam" id="PF02781">
    <property type="entry name" value="G6PD_C"/>
    <property type="match status" value="1"/>
</dbReference>
<proteinExistence type="predicted"/>
<keyword evidence="2" id="KW-0313">Glucose metabolism</keyword>
<dbReference type="SUPFAM" id="SSF55347">
    <property type="entry name" value="Glyceraldehyde-3-phosphate dehydrogenase-like, C-terminal domain"/>
    <property type="match status" value="1"/>
</dbReference>
<protein>
    <submittedName>
        <fullName evidence="8">Glucose-6-phosphate dehydrogenase</fullName>
        <ecNumber evidence="8">1.1.1.49</ecNumber>
    </submittedName>
</protein>
<dbReference type="GO" id="GO:0004345">
    <property type="term" value="F:glucose-6-phosphate dehydrogenase activity"/>
    <property type="evidence" value="ECO:0007669"/>
    <property type="project" value="UniProtKB-EC"/>
</dbReference>
<feature type="domain" description="Glucose-6-phosphate dehydrogenase C-terminal" evidence="7">
    <location>
        <begin position="174"/>
        <end position="449"/>
    </location>
</feature>
<evidence type="ECO:0000313" key="8">
    <source>
        <dbReference type="EMBL" id="MBD1322516.1"/>
    </source>
</evidence>
<dbReference type="InterPro" id="IPR022675">
    <property type="entry name" value="G6P_DH_C"/>
</dbReference>
<dbReference type="Proteomes" id="UP000602395">
    <property type="component" value="Unassembled WGS sequence"/>
</dbReference>
<dbReference type="Gene3D" id="3.40.50.720">
    <property type="entry name" value="NAD(P)-binding Rossmann-like Domain"/>
    <property type="match status" value="1"/>
</dbReference>
<feature type="domain" description="Glucose-6-phosphate dehydrogenase NAD-binding" evidence="6">
    <location>
        <begin position="8"/>
        <end position="166"/>
    </location>
</feature>
<evidence type="ECO:0000256" key="5">
    <source>
        <dbReference type="ARBA" id="ARBA00023277"/>
    </source>
</evidence>
<dbReference type="PRINTS" id="PR00079">
    <property type="entry name" value="G6PDHDRGNASE"/>
</dbReference>
<dbReference type="RefSeq" id="WP_190268824.1">
    <property type="nucleotide sequence ID" value="NZ_BAABAD010000005.1"/>
</dbReference>
<dbReference type="InterPro" id="IPR036291">
    <property type="entry name" value="NAD(P)-bd_dom_sf"/>
</dbReference>
<sequence>MAETTLFILGATGDLTSRLLLPALEQLLALEPERDVRLVGVGRREVSDDQWRDRVREAFGDGQAPAAARLADSTTYLQADIGSADGLRTILGSAQGRPILYFAVPPAIAQASCEAMTDVEVPSGTILALEKPFGTDEASAHAFNQTLARLVPENQVFRVDHFLGQSILLDLIGVRFANRVFEPVWSADHIESVLIRYDETLGLEGRAGYYDKAGAFTDMLQSHLLELLSVVAMDSPASLAERDLRDATAAALRATRVWEGDPIRASHRARYTAGEVNGHRLPSYTDEEGVDPARNTETLAEATFEVCTARWAGVPFTLRSGKAIEPAVKEIALTFRPVRHLPEQFRGEAASNVLRFSFGPDTMSLRLNVHDGSHPFDLKATELDADLGVGSPRAYAEVLSGILDGDATLAVRGDTAEQCWRIVAPILDAWRSDQVPIDEYPAGSSGPTDWPAL</sequence>
<organism evidence="8 9">
    <name type="scientific">Gordonia hankookensis</name>
    <dbReference type="NCBI Taxonomy" id="589403"/>
    <lineage>
        <taxon>Bacteria</taxon>
        <taxon>Bacillati</taxon>
        <taxon>Actinomycetota</taxon>
        <taxon>Actinomycetes</taxon>
        <taxon>Mycobacteriales</taxon>
        <taxon>Gordoniaceae</taxon>
        <taxon>Gordonia</taxon>
    </lineage>
</organism>
<dbReference type="PANTHER" id="PTHR23429:SF0">
    <property type="entry name" value="GLUCOSE-6-PHOSPHATE 1-DEHYDROGENASE"/>
    <property type="match status" value="1"/>
</dbReference>
<gene>
    <name evidence="8" type="ORF">IDF66_23300</name>
</gene>
<evidence type="ECO:0000256" key="1">
    <source>
        <dbReference type="ARBA" id="ARBA00004937"/>
    </source>
</evidence>
<dbReference type="InterPro" id="IPR022674">
    <property type="entry name" value="G6P_DH_NAD-bd"/>
</dbReference>
<keyword evidence="9" id="KW-1185">Reference proteome</keyword>
<evidence type="ECO:0000256" key="4">
    <source>
        <dbReference type="ARBA" id="ARBA00023002"/>
    </source>
</evidence>